<gene>
    <name evidence="10" type="ORF">V3390_01095</name>
</gene>
<proteinExistence type="inferred from homology"/>
<feature type="chain" id="PRO_5046906268" evidence="9">
    <location>
        <begin position="24"/>
        <end position="469"/>
    </location>
</feature>
<evidence type="ECO:0000256" key="7">
    <source>
        <dbReference type="ARBA" id="ARBA00023237"/>
    </source>
</evidence>
<dbReference type="InterPro" id="IPR010130">
    <property type="entry name" value="T1SS_OMP_TolC"/>
</dbReference>
<dbReference type="Pfam" id="PF02321">
    <property type="entry name" value="OEP"/>
    <property type="match status" value="2"/>
</dbReference>
<dbReference type="SUPFAM" id="SSF56954">
    <property type="entry name" value="Outer membrane efflux proteins (OEP)"/>
    <property type="match status" value="1"/>
</dbReference>
<dbReference type="NCBIfam" id="TIGR01844">
    <property type="entry name" value="type_I_sec_TolC"/>
    <property type="match status" value="1"/>
</dbReference>
<comment type="similarity">
    <text evidence="2">Belongs to the outer membrane factor (OMF) (TC 1.B.17) family.</text>
</comment>
<comment type="subcellular location">
    <subcellularLocation>
        <location evidence="1">Cell outer membrane</location>
    </subcellularLocation>
</comment>
<keyword evidence="5" id="KW-0812">Transmembrane</keyword>
<evidence type="ECO:0000256" key="6">
    <source>
        <dbReference type="ARBA" id="ARBA00023136"/>
    </source>
</evidence>
<dbReference type="Gene3D" id="1.20.1600.10">
    <property type="entry name" value="Outer membrane efflux proteins (OEP)"/>
    <property type="match status" value="1"/>
</dbReference>
<dbReference type="InterPro" id="IPR051906">
    <property type="entry name" value="TolC-like"/>
</dbReference>
<dbReference type="Proteomes" id="UP001356170">
    <property type="component" value="Unassembled WGS sequence"/>
</dbReference>
<keyword evidence="6" id="KW-0472">Membrane</keyword>
<keyword evidence="9" id="KW-0732">Signal</keyword>
<evidence type="ECO:0000256" key="8">
    <source>
        <dbReference type="SAM" id="MobiDB-lite"/>
    </source>
</evidence>
<protein>
    <submittedName>
        <fullName evidence="10">TolC family outer membrane protein</fullName>
    </submittedName>
</protein>
<evidence type="ECO:0000256" key="2">
    <source>
        <dbReference type="ARBA" id="ARBA00007613"/>
    </source>
</evidence>
<evidence type="ECO:0000256" key="5">
    <source>
        <dbReference type="ARBA" id="ARBA00022692"/>
    </source>
</evidence>
<organism evidence="10 11">
    <name type="scientific">Aquilutibacter rugosus</name>
    <dbReference type="NCBI Taxonomy" id="3115820"/>
    <lineage>
        <taxon>Bacteria</taxon>
        <taxon>Pseudomonadati</taxon>
        <taxon>Pseudomonadota</taxon>
        <taxon>Gammaproteobacteria</taxon>
        <taxon>Lysobacterales</taxon>
        <taxon>Lysobacteraceae</taxon>
        <taxon>Aquilutibacter</taxon>
    </lineage>
</organism>
<evidence type="ECO:0000256" key="9">
    <source>
        <dbReference type="SAM" id="SignalP"/>
    </source>
</evidence>
<keyword evidence="11" id="KW-1185">Reference proteome</keyword>
<evidence type="ECO:0000313" key="11">
    <source>
        <dbReference type="Proteomes" id="UP001356170"/>
    </source>
</evidence>
<comment type="caution">
    <text evidence="10">The sequence shown here is derived from an EMBL/GenBank/DDBJ whole genome shotgun (WGS) entry which is preliminary data.</text>
</comment>
<keyword evidence="7" id="KW-0998">Cell outer membrane</keyword>
<feature type="region of interest" description="Disordered" evidence="8">
    <location>
        <begin position="73"/>
        <end position="103"/>
    </location>
</feature>
<accession>A0ABU7UZ45</accession>
<dbReference type="InterPro" id="IPR003423">
    <property type="entry name" value="OMP_efflux"/>
</dbReference>
<feature type="signal peptide" evidence="9">
    <location>
        <begin position="1"/>
        <end position="23"/>
    </location>
</feature>
<dbReference type="RefSeq" id="WP_331702991.1">
    <property type="nucleotide sequence ID" value="NZ_JAZHBO010000001.1"/>
</dbReference>
<evidence type="ECO:0000256" key="4">
    <source>
        <dbReference type="ARBA" id="ARBA00022452"/>
    </source>
</evidence>
<dbReference type="EMBL" id="JAZHBO010000001">
    <property type="protein sequence ID" value="MEF2154837.1"/>
    <property type="molecule type" value="Genomic_DNA"/>
</dbReference>
<keyword evidence="3" id="KW-0813">Transport</keyword>
<evidence type="ECO:0000313" key="10">
    <source>
        <dbReference type="EMBL" id="MEF2154837.1"/>
    </source>
</evidence>
<keyword evidence="4" id="KW-1134">Transmembrane beta strand</keyword>
<feature type="compositionally biased region" description="Low complexity" evidence="8">
    <location>
        <begin position="76"/>
        <end position="93"/>
    </location>
</feature>
<name>A0ABU7UZ45_9GAMM</name>
<sequence length="469" mass="50120">MPFVRITLAVAIATALAPQVAAAEDLVQTYRLARDSDPQFAAAESQRAVTQEGVVQARAAKLPQVGASAGLDWQYNRGTSSQSSTGTNGQTTRIKGDTTSTSRTLNAGVNGSMALYDKTLDAQIRQAQALTRAEDFQVEAAGDDLITRTSAAYFNTLTQLETLSAALAAESALKKQFDFASKRLEVGLAPITDVHEARAQYENARANTILARTAVDDAYQSLIELTGKPITTLRGLPNSWKPSMPDGGNADAWVASALQNNPSLLATKSQIDAAGAGVEAARAAKSPKVSLSGGFGYQRSNGHTDFEGGGASFRNPIDNSGWGPTVGVSVSVPLWTSGLNESRVREALARREVALDQLEAQRRGLTRNTIGAYNRLYAGLSEIEARRLALVSANEAYEASQVGLEVGTRTVLDVLMNQQNLFNAQRAYAQTKYNFLQSRLLLSQAAGSLGIEDIEAVNRFLTTTETVRK</sequence>
<dbReference type="PANTHER" id="PTHR30026:SF20">
    <property type="entry name" value="OUTER MEMBRANE PROTEIN TOLC"/>
    <property type="match status" value="1"/>
</dbReference>
<reference evidence="10 11" key="1">
    <citation type="submission" date="2024-01" db="EMBL/GenBank/DDBJ databases">
        <title>Novel species of the genus Luteimonas isolated from rivers.</title>
        <authorList>
            <person name="Lu H."/>
        </authorList>
    </citation>
    <scope>NUCLEOTIDE SEQUENCE [LARGE SCALE GENOMIC DNA]</scope>
    <source>
        <strain evidence="10 11">FXH3W</strain>
    </source>
</reference>
<evidence type="ECO:0000256" key="3">
    <source>
        <dbReference type="ARBA" id="ARBA00022448"/>
    </source>
</evidence>
<evidence type="ECO:0000256" key="1">
    <source>
        <dbReference type="ARBA" id="ARBA00004442"/>
    </source>
</evidence>
<dbReference type="PANTHER" id="PTHR30026">
    <property type="entry name" value="OUTER MEMBRANE PROTEIN TOLC"/>
    <property type="match status" value="1"/>
</dbReference>